<dbReference type="Proteomes" id="UP000216478">
    <property type="component" value="Unassembled WGS sequence"/>
</dbReference>
<gene>
    <name evidence="1" type="ORF">CEV33_4707</name>
</gene>
<comment type="caution">
    <text evidence="1">The sequence shown here is derived from an EMBL/GenBank/DDBJ whole genome shotgun (WGS) entry which is preliminary data.</text>
</comment>
<keyword evidence="2" id="KW-1185">Reference proteome</keyword>
<reference evidence="1 2" key="1">
    <citation type="submission" date="2017-07" db="EMBL/GenBank/DDBJ databases">
        <title>Phylogenetic study on the rhizospheric bacterium Ochrobactrum sp. A44.</title>
        <authorList>
            <person name="Krzyzanowska D.M."/>
            <person name="Ossowicki A."/>
            <person name="Rajewska M."/>
            <person name="Maciag T."/>
            <person name="Kaczynski Z."/>
            <person name="Czerwicka M."/>
            <person name="Jafra S."/>
        </authorList>
    </citation>
    <scope>NUCLEOTIDE SEQUENCE [LARGE SCALE GENOMIC DNA]</scope>
    <source>
        <strain evidence="1 2">OgA9a</strain>
    </source>
</reference>
<protein>
    <submittedName>
        <fullName evidence="1">Uncharacterized protein</fullName>
    </submittedName>
</protein>
<dbReference type="AlphaFoldDB" id="A0A256G6B3"/>
<name>A0A256G6B3_9HYPH</name>
<dbReference type="EMBL" id="NNRL01000074">
    <property type="protein sequence ID" value="OYR22652.1"/>
    <property type="molecule type" value="Genomic_DNA"/>
</dbReference>
<proteinExistence type="predicted"/>
<evidence type="ECO:0000313" key="1">
    <source>
        <dbReference type="EMBL" id="OYR22652.1"/>
    </source>
</evidence>
<sequence>MCSYRDNGGALGRWHLEDGKRVCKALITQRPHVREQPRYVDVTIDGAGRQRVWF</sequence>
<evidence type="ECO:0000313" key="2">
    <source>
        <dbReference type="Proteomes" id="UP000216478"/>
    </source>
</evidence>
<accession>A0A256G6B3</accession>
<organism evidence="1 2">
    <name type="scientific">Brucella grignonensis</name>
    <dbReference type="NCBI Taxonomy" id="94627"/>
    <lineage>
        <taxon>Bacteria</taxon>
        <taxon>Pseudomonadati</taxon>
        <taxon>Pseudomonadota</taxon>
        <taxon>Alphaproteobacteria</taxon>
        <taxon>Hyphomicrobiales</taxon>
        <taxon>Brucellaceae</taxon>
        <taxon>Brucella/Ochrobactrum group</taxon>
        <taxon>Brucella</taxon>
    </lineage>
</organism>